<sequence length="234" mass="26262">MEDLRINPGIPITAFKDKVRKDLKVDAFRTQLYKAKKKAAQLIYGSDVEQYGRLWDYCKELKRKIIGLAGCHLKRENSGQLPTAVGVDPNNAMYPMAWSVVKTKSKGTWTWFLTLLKMDMKITEANKHEWTFINGRQKGLLPAINEEFPRAEHRHCAKHLLANFQKDSNELILKTCFGPVQGKPCVYVPRCHGKSGVQMRGGRSAATGMKGGRSGVPMRGGIQARVGMQGREGM</sequence>
<gene>
    <name evidence="1" type="ORF">Vadar_021342</name>
</gene>
<name>A0ACB7ZLY4_9ERIC</name>
<accession>A0ACB7ZLY4</accession>
<keyword evidence="2" id="KW-1185">Reference proteome</keyword>
<proteinExistence type="predicted"/>
<comment type="caution">
    <text evidence="1">The sequence shown here is derived from an EMBL/GenBank/DDBJ whole genome shotgun (WGS) entry which is preliminary data.</text>
</comment>
<organism evidence="1 2">
    <name type="scientific">Vaccinium darrowii</name>
    <dbReference type="NCBI Taxonomy" id="229202"/>
    <lineage>
        <taxon>Eukaryota</taxon>
        <taxon>Viridiplantae</taxon>
        <taxon>Streptophyta</taxon>
        <taxon>Embryophyta</taxon>
        <taxon>Tracheophyta</taxon>
        <taxon>Spermatophyta</taxon>
        <taxon>Magnoliopsida</taxon>
        <taxon>eudicotyledons</taxon>
        <taxon>Gunneridae</taxon>
        <taxon>Pentapetalae</taxon>
        <taxon>asterids</taxon>
        <taxon>Ericales</taxon>
        <taxon>Ericaceae</taxon>
        <taxon>Vaccinioideae</taxon>
        <taxon>Vaccinieae</taxon>
        <taxon>Vaccinium</taxon>
    </lineage>
</organism>
<dbReference type="EMBL" id="CM037159">
    <property type="protein sequence ID" value="KAH7866516.1"/>
    <property type="molecule type" value="Genomic_DNA"/>
</dbReference>
<evidence type="ECO:0000313" key="2">
    <source>
        <dbReference type="Proteomes" id="UP000828048"/>
    </source>
</evidence>
<dbReference type="Proteomes" id="UP000828048">
    <property type="component" value="Chromosome 9"/>
</dbReference>
<reference evidence="1 2" key="1">
    <citation type="journal article" date="2021" name="Hortic Res">
        <title>High-quality reference genome and annotation aids understanding of berry development for evergreen blueberry (Vaccinium darrowii).</title>
        <authorList>
            <person name="Yu J."/>
            <person name="Hulse-Kemp A.M."/>
            <person name="Babiker E."/>
            <person name="Staton M."/>
        </authorList>
    </citation>
    <scope>NUCLEOTIDE SEQUENCE [LARGE SCALE GENOMIC DNA]</scope>
    <source>
        <strain evidence="2">cv. NJ 8807/NJ 8810</strain>
        <tissue evidence="1">Young leaf</tissue>
    </source>
</reference>
<evidence type="ECO:0000313" key="1">
    <source>
        <dbReference type="EMBL" id="KAH7866516.1"/>
    </source>
</evidence>
<protein>
    <submittedName>
        <fullName evidence="1">Uncharacterized protein</fullName>
    </submittedName>
</protein>